<dbReference type="AlphaFoldDB" id="C7J033"/>
<feature type="compositionally biased region" description="Basic and acidic residues" evidence="1">
    <location>
        <begin position="36"/>
        <end position="45"/>
    </location>
</feature>
<evidence type="ECO:0000256" key="1">
    <source>
        <dbReference type="SAM" id="MobiDB-lite"/>
    </source>
</evidence>
<feature type="compositionally biased region" description="Gly residues" evidence="1">
    <location>
        <begin position="87"/>
        <end position="100"/>
    </location>
</feature>
<reference evidence="3" key="2">
    <citation type="journal article" date="2008" name="Nucleic Acids Res.">
        <title>The rice annotation project database (RAP-DB): 2008 update.</title>
        <authorList>
            <consortium name="The rice annotation project (RAP)"/>
        </authorList>
    </citation>
    <scope>GENOME REANNOTATION</scope>
    <source>
        <strain evidence="3">cv. Nipponbare</strain>
    </source>
</reference>
<feature type="region of interest" description="Disordered" evidence="1">
    <location>
        <begin position="1"/>
        <end position="169"/>
    </location>
</feature>
<protein>
    <submittedName>
        <fullName evidence="2">Os03g0808900 protein</fullName>
    </submittedName>
</protein>
<gene>
    <name evidence="2" type="ordered locus">Os03g0808900</name>
</gene>
<dbReference type="Proteomes" id="UP000000763">
    <property type="component" value="Chromosome 3"/>
</dbReference>
<feature type="compositionally biased region" description="Basic residues" evidence="1">
    <location>
        <begin position="151"/>
        <end position="169"/>
    </location>
</feature>
<accession>C7J033</accession>
<feature type="region of interest" description="Disordered" evidence="1">
    <location>
        <begin position="181"/>
        <end position="221"/>
    </location>
</feature>
<dbReference type="KEGG" id="dosa:Os03g0808900"/>
<feature type="compositionally biased region" description="Basic residues" evidence="1">
    <location>
        <begin position="181"/>
        <end position="190"/>
    </location>
</feature>
<feature type="compositionally biased region" description="Gly residues" evidence="1">
    <location>
        <begin position="136"/>
        <end position="147"/>
    </location>
</feature>
<reference evidence="2 3" key="1">
    <citation type="journal article" date="2005" name="Nature">
        <title>The map-based sequence of the rice genome.</title>
        <authorList>
            <consortium name="International rice genome sequencing project (IRGSP)"/>
            <person name="Matsumoto T."/>
            <person name="Wu J."/>
            <person name="Kanamori H."/>
            <person name="Katayose Y."/>
            <person name="Fujisawa M."/>
            <person name="Namiki N."/>
            <person name="Mizuno H."/>
            <person name="Yamamoto K."/>
            <person name="Antonio B.A."/>
            <person name="Baba T."/>
            <person name="Sakata K."/>
            <person name="Nagamura Y."/>
            <person name="Aoki H."/>
            <person name="Arikawa K."/>
            <person name="Arita K."/>
            <person name="Bito T."/>
            <person name="Chiden Y."/>
            <person name="Fujitsuka N."/>
            <person name="Fukunaka R."/>
            <person name="Hamada M."/>
            <person name="Harada C."/>
            <person name="Hayashi A."/>
            <person name="Hijishita S."/>
            <person name="Honda M."/>
            <person name="Hosokawa S."/>
            <person name="Ichikawa Y."/>
            <person name="Idonuma A."/>
            <person name="Iijima M."/>
            <person name="Ikeda M."/>
            <person name="Ikeno M."/>
            <person name="Ito K."/>
            <person name="Ito S."/>
            <person name="Ito T."/>
            <person name="Ito Y."/>
            <person name="Ito Y."/>
            <person name="Iwabuchi A."/>
            <person name="Kamiya K."/>
            <person name="Karasawa W."/>
            <person name="Kurita K."/>
            <person name="Katagiri S."/>
            <person name="Kikuta A."/>
            <person name="Kobayashi H."/>
            <person name="Kobayashi N."/>
            <person name="Machita K."/>
            <person name="Maehara T."/>
            <person name="Masukawa M."/>
            <person name="Mizubayashi T."/>
            <person name="Mukai Y."/>
            <person name="Nagasaki H."/>
            <person name="Nagata Y."/>
            <person name="Naito S."/>
            <person name="Nakashima M."/>
            <person name="Nakama Y."/>
            <person name="Nakamichi Y."/>
            <person name="Nakamura M."/>
            <person name="Meguro A."/>
            <person name="Negishi M."/>
            <person name="Ohta I."/>
            <person name="Ohta T."/>
            <person name="Okamoto M."/>
            <person name="Ono N."/>
            <person name="Saji S."/>
            <person name="Sakaguchi M."/>
            <person name="Sakai K."/>
            <person name="Shibata M."/>
            <person name="Shimokawa T."/>
            <person name="Song J."/>
            <person name="Takazaki Y."/>
            <person name="Terasawa K."/>
            <person name="Tsugane M."/>
            <person name="Tsuji K."/>
            <person name="Ueda S."/>
            <person name="Waki K."/>
            <person name="Yamagata H."/>
            <person name="Yamamoto M."/>
            <person name="Yamamoto S."/>
            <person name="Yamane H."/>
            <person name="Yoshiki S."/>
            <person name="Yoshihara R."/>
            <person name="Yukawa K."/>
            <person name="Zhong H."/>
            <person name="Yano M."/>
            <person name="Yuan Q."/>
            <person name="Ouyang S."/>
            <person name="Liu J."/>
            <person name="Jones K.M."/>
            <person name="Gansberger K."/>
            <person name="Moffat K."/>
            <person name="Hill J."/>
            <person name="Bera J."/>
            <person name="Fadrosh D."/>
            <person name="Jin S."/>
            <person name="Johri S."/>
            <person name="Kim M."/>
            <person name="Overton L."/>
            <person name="Reardon M."/>
            <person name="Tsitrin T."/>
            <person name="Vuong H."/>
            <person name="Weaver B."/>
            <person name="Ciecko A."/>
            <person name="Tallon L."/>
            <person name="Jackson J."/>
            <person name="Pai G."/>
            <person name="Aken S.V."/>
            <person name="Utterback T."/>
            <person name="Reidmuller S."/>
            <person name="Feldblyum T."/>
            <person name="Hsiao J."/>
            <person name="Zismann V."/>
            <person name="Iobst S."/>
            <person name="de Vazeille A.R."/>
            <person name="Buell C.R."/>
            <person name="Ying K."/>
            <person name="Li Y."/>
            <person name="Lu T."/>
            <person name="Huang Y."/>
            <person name="Zhao Q."/>
            <person name="Feng Q."/>
            <person name="Zhang L."/>
            <person name="Zhu J."/>
            <person name="Weng Q."/>
            <person name="Mu J."/>
            <person name="Lu Y."/>
            <person name="Fan D."/>
            <person name="Liu Y."/>
            <person name="Guan J."/>
            <person name="Zhang Y."/>
            <person name="Yu S."/>
            <person name="Liu X."/>
            <person name="Zhang Y."/>
            <person name="Hong G."/>
            <person name="Han B."/>
            <person name="Choisne N."/>
            <person name="Demange N."/>
            <person name="Orjeda G."/>
            <person name="Samain S."/>
            <person name="Cattolico L."/>
            <person name="Pelletier E."/>
            <person name="Couloux A."/>
            <person name="Segurens B."/>
            <person name="Wincker P."/>
            <person name="D'Hont A."/>
            <person name="Scarpelli C."/>
            <person name="Weissenbach J."/>
            <person name="Salanoubat M."/>
            <person name="Quetier F."/>
            <person name="Yu Y."/>
            <person name="Kim H.R."/>
            <person name="Rambo T."/>
            <person name="Currie J."/>
            <person name="Collura K."/>
            <person name="Luo M."/>
            <person name="Yang T."/>
            <person name="Ammiraju J.S.S."/>
            <person name="Engler F."/>
            <person name="Soderlund C."/>
            <person name="Wing R.A."/>
            <person name="Palmer L.E."/>
            <person name="de la Bastide M."/>
            <person name="Spiegel L."/>
            <person name="Nascimento L."/>
            <person name="Zutavern T."/>
            <person name="O'Shaughnessy A."/>
            <person name="Dike S."/>
            <person name="Dedhia N."/>
            <person name="Preston R."/>
            <person name="Balija V."/>
            <person name="McCombie W.R."/>
            <person name="Chow T."/>
            <person name="Chen H."/>
            <person name="Chung M."/>
            <person name="Chen C."/>
            <person name="Shaw J."/>
            <person name="Wu H."/>
            <person name="Hsiao K."/>
            <person name="Chao Y."/>
            <person name="Chu M."/>
            <person name="Cheng C."/>
            <person name="Hour A."/>
            <person name="Lee P."/>
            <person name="Lin S."/>
            <person name="Lin Y."/>
            <person name="Liou J."/>
            <person name="Liu S."/>
            <person name="Hsing Y."/>
            <person name="Raghuvanshi S."/>
            <person name="Mohanty A."/>
            <person name="Bharti A.K."/>
            <person name="Gaur A."/>
            <person name="Gupta V."/>
            <person name="Kumar D."/>
            <person name="Ravi V."/>
            <person name="Vij S."/>
            <person name="Kapur A."/>
            <person name="Khurana P."/>
            <person name="Khurana P."/>
            <person name="Khurana J.P."/>
            <person name="Tyagi A.K."/>
            <person name="Gaikwad K."/>
            <person name="Singh A."/>
            <person name="Dalal V."/>
            <person name="Srivastava S."/>
            <person name="Dixit A."/>
            <person name="Pal A.K."/>
            <person name="Ghazi I.A."/>
            <person name="Yadav M."/>
            <person name="Pandit A."/>
            <person name="Bhargava A."/>
            <person name="Sureshbabu K."/>
            <person name="Batra K."/>
            <person name="Sharma T.R."/>
            <person name="Mohapatra T."/>
            <person name="Singh N.K."/>
            <person name="Messing J."/>
            <person name="Nelson A.B."/>
            <person name="Fuks G."/>
            <person name="Kavchok S."/>
            <person name="Keizer G."/>
            <person name="Linton E."/>
            <person name="Llaca V."/>
            <person name="Song R."/>
            <person name="Tanyolac B."/>
            <person name="Young S."/>
            <person name="Ho-Il K."/>
            <person name="Hahn J.H."/>
            <person name="Sangsakoo G."/>
            <person name="Vanavichit A."/>
            <person name="de Mattos Luiz.A.T."/>
            <person name="Zimmer P.D."/>
            <person name="Malone G."/>
            <person name="Dellagostin O."/>
            <person name="de Oliveira A.C."/>
            <person name="Bevan M."/>
            <person name="Bancroft I."/>
            <person name="Minx P."/>
            <person name="Cordum H."/>
            <person name="Wilson R."/>
            <person name="Cheng Z."/>
            <person name="Jin W."/>
            <person name="Jiang J."/>
            <person name="Leong S.A."/>
            <person name="Iwama H."/>
            <person name="Gojobori T."/>
            <person name="Itoh T."/>
            <person name="Niimura Y."/>
            <person name="Fujii Y."/>
            <person name="Habara T."/>
            <person name="Sakai H."/>
            <person name="Sato Y."/>
            <person name="Wilson G."/>
            <person name="Kumar K."/>
            <person name="McCouch S."/>
            <person name="Juretic N."/>
            <person name="Hoen D."/>
            <person name="Wright S."/>
            <person name="Bruskiewich R."/>
            <person name="Bureau T."/>
            <person name="Miyao A."/>
            <person name="Hirochika H."/>
            <person name="Nishikawa T."/>
            <person name="Kadowaki K."/>
            <person name="Sugiura M."/>
            <person name="Burr B."/>
            <person name="Sasaki T."/>
        </authorList>
    </citation>
    <scope>NUCLEOTIDE SEQUENCE [LARGE SCALE GENOMIC DNA]</scope>
    <source>
        <strain evidence="3">cv. Nipponbare</strain>
    </source>
</reference>
<feature type="compositionally biased region" description="Basic residues" evidence="1">
    <location>
        <begin position="198"/>
        <end position="210"/>
    </location>
</feature>
<name>C7J033_ORYSJ</name>
<evidence type="ECO:0000313" key="2">
    <source>
        <dbReference type="EMBL" id="BAH92410.1"/>
    </source>
</evidence>
<dbReference type="EMBL" id="AP008209">
    <property type="protein sequence ID" value="BAH92410.1"/>
    <property type="molecule type" value="Genomic_DNA"/>
</dbReference>
<feature type="compositionally biased region" description="Basic residues" evidence="1">
    <location>
        <begin position="1"/>
        <end position="26"/>
    </location>
</feature>
<feature type="compositionally biased region" description="Basic and acidic residues" evidence="1">
    <location>
        <begin position="58"/>
        <end position="72"/>
    </location>
</feature>
<sequence>MGRLLHRRHRRWRQARPPKLGGRRHAAAVLDHRRRVAADRQREQGGCRQCRRPRRRPVREQVDRDQGEHQVPEDDDDGNGGWRRDGGVGGGAEGVGGGGEEGARGEVRVRVARHGGVLGRREAGGGGDGALRERGGVPGAVAGGDGEPAGHRHGLPLRARPRPRPPAHGARLLRRAPRLPGVVRRRRRQGGRAEHHRDARRRARRPRVAHARVPPRAGGVRGAQLPRQRLHLLHVPQHRHALQRQADRRRARLRRLLPSRPGVAHHPHLLRRLQHPLPRRVHAARLGHVPRIRFVAIAAQSTALFLNPR</sequence>
<evidence type="ECO:0000313" key="3">
    <source>
        <dbReference type="Proteomes" id="UP000000763"/>
    </source>
</evidence>
<proteinExistence type="predicted"/>
<organism evidence="2 3">
    <name type="scientific">Oryza sativa subsp. japonica</name>
    <name type="common">Rice</name>
    <dbReference type="NCBI Taxonomy" id="39947"/>
    <lineage>
        <taxon>Eukaryota</taxon>
        <taxon>Viridiplantae</taxon>
        <taxon>Streptophyta</taxon>
        <taxon>Embryophyta</taxon>
        <taxon>Tracheophyta</taxon>
        <taxon>Spermatophyta</taxon>
        <taxon>Magnoliopsida</taxon>
        <taxon>Liliopsida</taxon>
        <taxon>Poales</taxon>
        <taxon>Poaceae</taxon>
        <taxon>BOP clade</taxon>
        <taxon>Oryzoideae</taxon>
        <taxon>Oryzeae</taxon>
        <taxon>Oryzinae</taxon>
        <taxon>Oryza</taxon>
        <taxon>Oryza sativa</taxon>
    </lineage>
</organism>